<protein>
    <recommendedName>
        <fullName evidence="1">RNase H type-1 domain-containing protein</fullName>
    </recommendedName>
</protein>
<dbReference type="Gene3D" id="3.30.420.10">
    <property type="entry name" value="Ribonuclease H-like superfamily/Ribonuclease H"/>
    <property type="match status" value="1"/>
</dbReference>
<dbReference type="AlphaFoldDB" id="A0A7J8NG96"/>
<name>A0A7J8NG96_9ROSI</name>
<feature type="domain" description="RNase H type-1" evidence="1">
    <location>
        <begin position="67"/>
        <end position="145"/>
    </location>
</feature>
<dbReference type="InterPro" id="IPR012337">
    <property type="entry name" value="RNaseH-like_sf"/>
</dbReference>
<dbReference type="InterPro" id="IPR053151">
    <property type="entry name" value="RNase_H-like"/>
</dbReference>
<reference evidence="2 3" key="1">
    <citation type="journal article" date="2019" name="Genome Biol. Evol.">
        <title>Insights into the evolution of the New World diploid cottons (Gossypium, subgenus Houzingenia) based on genome sequencing.</title>
        <authorList>
            <person name="Grover C.E."/>
            <person name="Arick M.A. 2nd"/>
            <person name="Thrash A."/>
            <person name="Conover J.L."/>
            <person name="Sanders W.S."/>
            <person name="Peterson D.G."/>
            <person name="Frelichowski J.E."/>
            <person name="Scheffler J.A."/>
            <person name="Scheffler B.E."/>
            <person name="Wendel J.F."/>
        </authorList>
    </citation>
    <scope>NUCLEOTIDE SEQUENCE [LARGE SCALE GENOMIC DNA]</scope>
    <source>
        <strain evidence="2">157</strain>
        <tissue evidence="2">Leaf</tissue>
    </source>
</reference>
<dbReference type="InterPro" id="IPR036397">
    <property type="entry name" value="RNaseH_sf"/>
</dbReference>
<dbReference type="EMBL" id="JABEZX010330735">
    <property type="protein sequence ID" value="MBA0575965.1"/>
    <property type="molecule type" value="Genomic_DNA"/>
</dbReference>
<evidence type="ECO:0000313" key="3">
    <source>
        <dbReference type="Proteomes" id="UP000593572"/>
    </source>
</evidence>
<dbReference type="PANTHER" id="PTHR47723">
    <property type="entry name" value="OS05G0353850 PROTEIN"/>
    <property type="match status" value="1"/>
</dbReference>
<evidence type="ECO:0000259" key="1">
    <source>
        <dbReference type="Pfam" id="PF13456"/>
    </source>
</evidence>
<dbReference type="InterPro" id="IPR044730">
    <property type="entry name" value="RNase_H-like_dom_plant"/>
</dbReference>
<proteinExistence type="predicted"/>
<evidence type="ECO:0000313" key="2">
    <source>
        <dbReference type="EMBL" id="MBA0575965.1"/>
    </source>
</evidence>
<keyword evidence="3" id="KW-1185">Reference proteome</keyword>
<dbReference type="PANTHER" id="PTHR47723:SF19">
    <property type="entry name" value="POLYNUCLEOTIDYL TRANSFERASE, RIBONUCLEASE H-LIKE SUPERFAMILY PROTEIN"/>
    <property type="match status" value="1"/>
</dbReference>
<dbReference type="InterPro" id="IPR002156">
    <property type="entry name" value="RNaseH_domain"/>
</dbReference>
<gene>
    <name evidence="2" type="ORF">Golob_024745</name>
</gene>
<sequence length="163" mass="18452">LSSSSNEIGVQLAEVDGFEGVRALASFRRIPSMPSEIVRQQKRGNSNVKQKMRAEIISTDNWMKLRADGSVKTNSGHDAAGGILRDNHGEWIIRFYRQLGKCSILDAELRGILYDLSLMQEKQRIEVLIQTNSLEAIETIQLPESIPSRSTIVSRIYHLWELE</sequence>
<feature type="non-terminal residue" evidence="2">
    <location>
        <position position="1"/>
    </location>
</feature>
<accession>A0A7J8NG96</accession>
<dbReference type="GO" id="GO:0004523">
    <property type="term" value="F:RNA-DNA hybrid ribonuclease activity"/>
    <property type="evidence" value="ECO:0007669"/>
    <property type="project" value="InterPro"/>
</dbReference>
<dbReference type="Pfam" id="PF13456">
    <property type="entry name" value="RVT_3"/>
    <property type="match status" value="1"/>
</dbReference>
<dbReference type="SUPFAM" id="SSF53098">
    <property type="entry name" value="Ribonuclease H-like"/>
    <property type="match status" value="1"/>
</dbReference>
<dbReference type="CDD" id="cd06222">
    <property type="entry name" value="RNase_H_like"/>
    <property type="match status" value="1"/>
</dbReference>
<organism evidence="2 3">
    <name type="scientific">Gossypium lobatum</name>
    <dbReference type="NCBI Taxonomy" id="34289"/>
    <lineage>
        <taxon>Eukaryota</taxon>
        <taxon>Viridiplantae</taxon>
        <taxon>Streptophyta</taxon>
        <taxon>Embryophyta</taxon>
        <taxon>Tracheophyta</taxon>
        <taxon>Spermatophyta</taxon>
        <taxon>Magnoliopsida</taxon>
        <taxon>eudicotyledons</taxon>
        <taxon>Gunneridae</taxon>
        <taxon>Pentapetalae</taxon>
        <taxon>rosids</taxon>
        <taxon>malvids</taxon>
        <taxon>Malvales</taxon>
        <taxon>Malvaceae</taxon>
        <taxon>Malvoideae</taxon>
        <taxon>Gossypium</taxon>
    </lineage>
</organism>
<dbReference type="GO" id="GO:0003676">
    <property type="term" value="F:nucleic acid binding"/>
    <property type="evidence" value="ECO:0007669"/>
    <property type="project" value="InterPro"/>
</dbReference>
<dbReference type="Proteomes" id="UP000593572">
    <property type="component" value="Unassembled WGS sequence"/>
</dbReference>
<comment type="caution">
    <text evidence="2">The sequence shown here is derived from an EMBL/GenBank/DDBJ whole genome shotgun (WGS) entry which is preliminary data.</text>
</comment>